<keyword evidence="3" id="KW-1185">Reference proteome</keyword>
<evidence type="ECO:0000256" key="1">
    <source>
        <dbReference type="ARBA" id="ARBA00023002"/>
    </source>
</evidence>
<name>A0AAC9LI94_9PSEU</name>
<sequence length="286" mass="30740">MVAPTGKTVVVSGGTDGMGRAVALDRLRRGDTVVVLGSNEAKGRTLQETAGADASRLRFLRADLSLIAENERVIANIADHHRRVDALVLCANRQSPRRQETAEGLEFVFALYYLSRYLLSYGLRPQFEQAEAPVIVSIAGVGLTAGSIDFSDLQQTSKYNAIKAQLQAGRANDLLGVAFAEQAESRARFVMYHPGFTRSGDVSVLGPVTRTAIRVLAMVGARSVDKAIAPVLGFLDEPPQAPLTARDRHKTVPSSLPTLDPERARRLAAHTEALLGRVRGSGEALS</sequence>
<gene>
    <name evidence="2" type="ORF">UA74_24055</name>
</gene>
<evidence type="ECO:0008006" key="4">
    <source>
        <dbReference type="Google" id="ProtNLM"/>
    </source>
</evidence>
<reference evidence="3" key="1">
    <citation type="submission" date="2016-06" db="EMBL/GenBank/DDBJ databases">
        <title>Complete genome sequence of Actinoalloteichus fjordicus DSM 46855 (=ADI127-17), type strain of the new species Actinoalloteichus fjordicus.</title>
        <authorList>
            <person name="Ruckert C."/>
            <person name="Nouioui I."/>
            <person name="Willmese J."/>
            <person name="van Wezel G."/>
            <person name="Klenk H.-P."/>
            <person name="Kalinowski J."/>
            <person name="Zotchev S.B."/>
        </authorList>
    </citation>
    <scope>NUCLEOTIDE SEQUENCE [LARGE SCALE GENOMIC DNA]</scope>
    <source>
        <strain evidence="3">ADI127-7</strain>
    </source>
</reference>
<dbReference type="InterPro" id="IPR052228">
    <property type="entry name" value="Sec_Metab_Biosynth_Oxidored"/>
</dbReference>
<evidence type="ECO:0000313" key="3">
    <source>
        <dbReference type="Proteomes" id="UP000185511"/>
    </source>
</evidence>
<protein>
    <recommendedName>
        <fullName evidence="4">SDR family NAD(P)-dependent oxidoreductase</fullName>
    </recommendedName>
</protein>
<dbReference type="InterPro" id="IPR002347">
    <property type="entry name" value="SDR_fam"/>
</dbReference>
<dbReference type="InterPro" id="IPR036291">
    <property type="entry name" value="NAD(P)-bd_dom_sf"/>
</dbReference>
<dbReference type="KEGG" id="acad:UA74_24055"/>
<dbReference type="PANTHER" id="PTHR47534">
    <property type="entry name" value="YALI0E05731P"/>
    <property type="match status" value="1"/>
</dbReference>
<dbReference type="SUPFAM" id="SSF51735">
    <property type="entry name" value="NAD(P)-binding Rossmann-fold domains"/>
    <property type="match status" value="1"/>
</dbReference>
<organism evidence="2 3">
    <name type="scientific">Actinoalloteichus fjordicus</name>
    <dbReference type="NCBI Taxonomy" id="1612552"/>
    <lineage>
        <taxon>Bacteria</taxon>
        <taxon>Bacillati</taxon>
        <taxon>Actinomycetota</taxon>
        <taxon>Actinomycetes</taxon>
        <taxon>Pseudonocardiales</taxon>
        <taxon>Pseudonocardiaceae</taxon>
        <taxon>Actinoalloteichus</taxon>
    </lineage>
</organism>
<accession>A0AAC9LI94</accession>
<dbReference type="Gene3D" id="3.40.50.720">
    <property type="entry name" value="NAD(P)-binding Rossmann-like Domain"/>
    <property type="match status" value="1"/>
</dbReference>
<dbReference type="GO" id="GO:0016491">
    <property type="term" value="F:oxidoreductase activity"/>
    <property type="evidence" value="ECO:0007669"/>
    <property type="project" value="UniProtKB-KW"/>
</dbReference>
<dbReference type="PANTHER" id="PTHR47534:SF3">
    <property type="entry name" value="ALCOHOL DEHYDROGENASE-LIKE C-TERMINAL DOMAIN-CONTAINING PROTEIN"/>
    <property type="match status" value="1"/>
</dbReference>
<evidence type="ECO:0000313" key="2">
    <source>
        <dbReference type="EMBL" id="APU16829.1"/>
    </source>
</evidence>
<keyword evidence="1" id="KW-0560">Oxidoreductase</keyword>
<dbReference type="Pfam" id="PF00106">
    <property type="entry name" value="adh_short"/>
    <property type="match status" value="1"/>
</dbReference>
<dbReference type="Proteomes" id="UP000185511">
    <property type="component" value="Chromosome"/>
</dbReference>
<dbReference type="RefSeq" id="WP_198042850.1">
    <property type="nucleotide sequence ID" value="NZ_CP016076.1"/>
</dbReference>
<dbReference type="EMBL" id="CP016076">
    <property type="protein sequence ID" value="APU16829.1"/>
    <property type="molecule type" value="Genomic_DNA"/>
</dbReference>
<dbReference type="AlphaFoldDB" id="A0AAC9LI94"/>
<proteinExistence type="predicted"/>